<gene>
    <name evidence="1" type="ORF">E2C01_057666</name>
</gene>
<proteinExistence type="predicted"/>
<organism evidence="1 2">
    <name type="scientific">Portunus trituberculatus</name>
    <name type="common">Swimming crab</name>
    <name type="synonym">Neptunus trituberculatus</name>
    <dbReference type="NCBI Taxonomy" id="210409"/>
    <lineage>
        <taxon>Eukaryota</taxon>
        <taxon>Metazoa</taxon>
        <taxon>Ecdysozoa</taxon>
        <taxon>Arthropoda</taxon>
        <taxon>Crustacea</taxon>
        <taxon>Multicrustacea</taxon>
        <taxon>Malacostraca</taxon>
        <taxon>Eumalacostraca</taxon>
        <taxon>Eucarida</taxon>
        <taxon>Decapoda</taxon>
        <taxon>Pleocyemata</taxon>
        <taxon>Brachyura</taxon>
        <taxon>Eubrachyura</taxon>
        <taxon>Portunoidea</taxon>
        <taxon>Portunidae</taxon>
        <taxon>Portuninae</taxon>
        <taxon>Portunus</taxon>
    </lineage>
</organism>
<sequence length="115" mass="12925">MYQSHNSFQWNHACFGIRGVSKRTGSNPIHSPSVGWASSLGATISERFEFPGTPYEANHFKEDSWTSTLEPLPSLNRNRLPLLFTFVFCSTCSSSTSFLRSTSPFFCSFISFINP</sequence>
<name>A0A5B7H2L1_PORTR</name>
<comment type="caution">
    <text evidence="1">The sequence shown here is derived from an EMBL/GenBank/DDBJ whole genome shotgun (WGS) entry which is preliminary data.</text>
</comment>
<reference evidence="1 2" key="1">
    <citation type="submission" date="2019-05" db="EMBL/GenBank/DDBJ databases">
        <title>Another draft genome of Portunus trituberculatus and its Hox gene families provides insights of decapod evolution.</title>
        <authorList>
            <person name="Jeong J.-H."/>
            <person name="Song I."/>
            <person name="Kim S."/>
            <person name="Choi T."/>
            <person name="Kim D."/>
            <person name="Ryu S."/>
            <person name="Kim W."/>
        </authorList>
    </citation>
    <scope>NUCLEOTIDE SEQUENCE [LARGE SCALE GENOMIC DNA]</scope>
    <source>
        <tissue evidence="1">Muscle</tissue>
    </source>
</reference>
<keyword evidence="2" id="KW-1185">Reference proteome</keyword>
<dbReference type="AlphaFoldDB" id="A0A5B7H2L1"/>
<evidence type="ECO:0000313" key="1">
    <source>
        <dbReference type="EMBL" id="MPC63567.1"/>
    </source>
</evidence>
<accession>A0A5B7H2L1</accession>
<dbReference type="EMBL" id="VSRR010020977">
    <property type="protein sequence ID" value="MPC63567.1"/>
    <property type="molecule type" value="Genomic_DNA"/>
</dbReference>
<dbReference type="Proteomes" id="UP000324222">
    <property type="component" value="Unassembled WGS sequence"/>
</dbReference>
<evidence type="ECO:0000313" key="2">
    <source>
        <dbReference type="Proteomes" id="UP000324222"/>
    </source>
</evidence>
<protein>
    <submittedName>
        <fullName evidence="1">Uncharacterized protein</fullName>
    </submittedName>
</protein>